<dbReference type="SUPFAM" id="SSF56672">
    <property type="entry name" value="DNA/RNA polymerases"/>
    <property type="match status" value="1"/>
</dbReference>
<feature type="domain" description="Reverse transcriptase" evidence="2">
    <location>
        <begin position="1093"/>
        <end position="1373"/>
    </location>
</feature>
<dbReference type="Pfam" id="PF13966">
    <property type="entry name" value="zf-RVT"/>
    <property type="match status" value="1"/>
</dbReference>
<reference evidence="3" key="1">
    <citation type="submission" date="2018-02" db="EMBL/GenBank/DDBJ databases">
        <authorList>
            <person name="Cohen D.B."/>
            <person name="Kent A.D."/>
        </authorList>
    </citation>
    <scope>NUCLEOTIDE SEQUENCE</scope>
</reference>
<dbReference type="CDD" id="cd01650">
    <property type="entry name" value="RT_nLTR_like"/>
    <property type="match status" value="1"/>
</dbReference>
<evidence type="ECO:0000256" key="1">
    <source>
        <dbReference type="SAM" id="MobiDB-lite"/>
    </source>
</evidence>
<dbReference type="InterPro" id="IPR043502">
    <property type="entry name" value="DNA/RNA_pol_sf"/>
</dbReference>
<proteinExistence type="predicted"/>
<gene>
    <name evidence="3" type="ORF">FSB_LOCUS9218</name>
</gene>
<feature type="compositionally biased region" description="Acidic residues" evidence="1">
    <location>
        <begin position="404"/>
        <end position="428"/>
    </location>
</feature>
<organism evidence="3">
    <name type="scientific">Fagus sylvatica</name>
    <name type="common">Beechnut</name>
    <dbReference type="NCBI Taxonomy" id="28930"/>
    <lineage>
        <taxon>Eukaryota</taxon>
        <taxon>Viridiplantae</taxon>
        <taxon>Streptophyta</taxon>
        <taxon>Embryophyta</taxon>
        <taxon>Tracheophyta</taxon>
        <taxon>Spermatophyta</taxon>
        <taxon>Magnoliopsida</taxon>
        <taxon>eudicotyledons</taxon>
        <taxon>Gunneridae</taxon>
        <taxon>Pentapetalae</taxon>
        <taxon>rosids</taxon>
        <taxon>fabids</taxon>
        <taxon>Fagales</taxon>
        <taxon>Fagaceae</taxon>
        <taxon>Fagus</taxon>
    </lineage>
</organism>
<dbReference type="InterPro" id="IPR036691">
    <property type="entry name" value="Endo/exonu/phosph_ase_sf"/>
</dbReference>
<dbReference type="EMBL" id="OIVN01000508">
    <property type="protein sequence ID" value="SPC81336.1"/>
    <property type="molecule type" value="Genomic_DNA"/>
</dbReference>
<dbReference type="InterPro" id="IPR000477">
    <property type="entry name" value="RT_dom"/>
</dbReference>
<dbReference type="GO" id="GO:0003824">
    <property type="term" value="F:catalytic activity"/>
    <property type="evidence" value="ECO:0007669"/>
    <property type="project" value="InterPro"/>
</dbReference>
<dbReference type="Gene3D" id="3.60.10.10">
    <property type="entry name" value="Endonuclease/exonuclease/phosphatase"/>
    <property type="match status" value="1"/>
</dbReference>
<dbReference type="PROSITE" id="PS50878">
    <property type="entry name" value="RT_POL"/>
    <property type="match status" value="1"/>
</dbReference>
<feature type="region of interest" description="Disordered" evidence="1">
    <location>
        <begin position="374"/>
        <end position="428"/>
    </location>
</feature>
<dbReference type="PANTHER" id="PTHR33116:SF78">
    <property type="entry name" value="OS12G0587133 PROTEIN"/>
    <property type="match status" value="1"/>
</dbReference>
<sequence length="1744" mass="198151">MALPLPPLPPLPPTRIPNTLPFPNPTIPANPPLSSNHHSGIPPPPPPCFGSLPAQSTIGWPFPHYTLPTQTGNTQILPQANPIHNLPQTQPIPIHPHPERVIAKSTKKGAQRTVGSRVCSFRVGAKHFFFDFDGGRTAPYHITEKRGRFVGSLWLGWKSLHWLIKAWSSLRQTADLKGFFRFLRTEYSTLELSCLQNQYGRFVEICEYHGGAQRGGIRIPEGFRGKHWDQFVKELHSFFPGTAVAAEHQAGKSRNGERKTNMERREIRANPSHADSEFRNGQIALKSRNTRDFKNQSAGIFTAEVTRVKMDPNAPRPTRMCDFKWKPVTKTLRITKCFEGKRQAEWVGLKTKAVGLAQQSNRVITQAQLMETGSVDKKKDVEPSVQCPEQSLPSSPAVDHVDEKEDLDSSDEESHADEELEYSDEEIQADDLESTLEKLAMESSHNPMGELLMEPGCAAVDEEEPRAMMDLALVRVDLAEDVQGTVTELESGSSMVHEEYDPRFEEVACHSQLEVAQDEAEPISPLVCEPLAVLAPTTILAAPGKPHSTGSEWVNTQYRGICELMGFPLDSHEKQCLALLRRIEASRFRKKGSVRAAELRGKFSWAFSFLMKLKLISWNVRGLNDPKKRGILRNWLRKWKVDVVCLQETKLDKVDWRIIQSIWGNRFVAWVSLDAVNTAGGVLLLWDKRVLELADFSVGKFSVSCFWKGLLDGFEWVGTGLYGPTHEEFRPDFWSEVRGVRQRWAQPWCIFGDFNVVRFPSERLGCSRLSSNMIDFSDFIEDMNLVDLPLHGGRYTWCNGSSNPSMSRIDRVLVSIDWEEHYPDVIQKIMPKPISDHTPIMLEVGGMAGGKRAFKFENMWLKDPEFVNKVRDWWSSYTFSGTPSYVLSQKLKALKGDLKLWNKQVLGDVGLKRQQLECDLQFFDEKEANSFLSSEERVLRETCKSELEKVALLEEVSWRQKSRVLWLKEGDNNTKFFHQMANSHRRNNYMERVEVDGAVYEVESEVRAKVVQFYVSLYQEQEPWRPTVDGLDFDMISEEEQTMLERNFDRDEVLQVVKDLQGDKAPGPDGFTMAFFQKCWSVLEEDIMGFFEEVHTYCKFERSLNASFIALIPKKQNATNIRDFRPISLIGSVYKLLSKVLANRLRGVLDHIISESQNSFIGGRKILDSVLIANECLDSRLKCRLPGIICKLDIEKAYDHVHWGSLLYLLRRMGFGDKWCQWIEACISSVQFSVLVNGSPEGFFSSSRGIRQGDPLSPLLFLLIMEVLSRMLRKVEVAGLIRGFSAGGNASEGLRISHLLFADDTILFCDADLGQLSYIRMVLSCFEAVTGLRVNMSKSEMVPVGEVGNIAMLADSLDCRVGSLPLAYLGMPLGASYKAVSVWDPILEKMEKRLAGWKKLYLSKRGRLTLLKSTLSSLPTYFLSLFTIPVSVAQRIEKMQRNFLWGGMGEEFKHHLVGWDKVCTPKEKGGLGVRSMILFNKALLGKWLWRFGLEEHHLWRRVLVAKYGVDLGGWRTSRSRGPYGCGVWKGIMLGWNEFFQHIEFVVGLGNRIRFWQDMWCGDRALMDRFPTLYAVSSHREVTIDSVLMRPATGGPCEWNINFIRDFNDWEIDLVMDFFQLLASNTPNNTGPDGLRWKGSKDGVFASRSFYHVLNDKHGEHGVLFPWKGIWAAKAPPRVSFFIWTATWGRILTCDNLMRRGYTMVNRCCLCCSNGETVDHLLLHCPVAHVGGVIGWGSIVRIFGI</sequence>
<evidence type="ECO:0000259" key="2">
    <source>
        <dbReference type="PROSITE" id="PS50878"/>
    </source>
</evidence>
<accession>A0A2N9ER93</accession>
<feature type="region of interest" description="Disordered" evidence="1">
    <location>
        <begin position="245"/>
        <end position="281"/>
    </location>
</feature>
<feature type="compositionally biased region" description="Basic and acidic residues" evidence="1">
    <location>
        <begin position="254"/>
        <end position="278"/>
    </location>
</feature>
<dbReference type="SUPFAM" id="SSF56219">
    <property type="entry name" value="DNase I-like"/>
    <property type="match status" value="1"/>
</dbReference>
<dbReference type="InterPro" id="IPR005135">
    <property type="entry name" value="Endo/exonuclease/phosphatase"/>
</dbReference>
<dbReference type="Pfam" id="PF00078">
    <property type="entry name" value="RVT_1"/>
    <property type="match status" value="1"/>
</dbReference>
<dbReference type="Pfam" id="PF03372">
    <property type="entry name" value="Exo_endo_phos"/>
    <property type="match status" value="1"/>
</dbReference>
<feature type="region of interest" description="Disordered" evidence="1">
    <location>
        <begin position="1"/>
        <end position="46"/>
    </location>
</feature>
<name>A0A2N9ER93_FAGSY</name>
<feature type="compositionally biased region" description="Pro residues" evidence="1">
    <location>
        <begin position="1"/>
        <end position="31"/>
    </location>
</feature>
<evidence type="ECO:0000313" key="3">
    <source>
        <dbReference type="EMBL" id="SPC81336.1"/>
    </source>
</evidence>
<dbReference type="PANTHER" id="PTHR33116">
    <property type="entry name" value="REVERSE TRANSCRIPTASE ZINC-BINDING DOMAIN-CONTAINING PROTEIN-RELATED-RELATED"/>
    <property type="match status" value="1"/>
</dbReference>
<dbReference type="InterPro" id="IPR026960">
    <property type="entry name" value="RVT-Znf"/>
</dbReference>
<protein>
    <recommendedName>
        <fullName evidence="2">Reverse transcriptase domain-containing protein</fullName>
    </recommendedName>
</protein>